<keyword evidence="3" id="KW-0597">Phosphoprotein</keyword>
<protein>
    <recommendedName>
        <fullName evidence="2">histidine kinase</fullName>
        <ecNumber evidence="2">2.7.13.3</ecNumber>
    </recommendedName>
</protein>
<dbReference type="InterPro" id="IPR003661">
    <property type="entry name" value="HisK_dim/P_dom"/>
</dbReference>
<feature type="domain" description="Histidine kinase" evidence="9">
    <location>
        <begin position="272"/>
        <end position="478"/>
    </location>
</feature>
<dbReference type="Gene3D" id="3.30.565.10">
    <property type="entry name" value="Histidine kinase-like ATPase, C-terminal domain"/>
    <property type="match status" value="1"/>
</dbReference>
<dbReference type="NCBIfam" id="TIGR00229">
    <property type="entry name" value="sensory_box"/>
    <property type="match status" value="2"/>
</dbReference>
<dbReference type="Pfam" id="PF00512">
    <property type="entry name" value="HisKA"/>
    <property type="match status" value="1"/>
</dbReference>
<dbReference type="SUPFAM" id="SSF55785">
    <property type="entry name" value="PYP-like sensor domain (PAS domain)"/>
    <property type="match status" value="2"/>
</dbReference>
<keyword evidence="8" id="KW-0902">Two-component regulatory system</keyword>
<dbReference type="Proteomes" id="UP001519293">
    <property type="component" value="Unassembled WGS sequence"/>
</dbReference>
<evidence type="ECO:0000256" key="3">
    <source>
        <dbReference type="ARBA" id="ARBA00022553"/>
    </source>
</evidence>
<evidence type="ECO:0000256" key="1">
    <source>
        <dbReference type="ARBA" id="ARBA00000085"/>
    </source>
</evidence>
<sequence>MTLNEGNIKEQKLNEKIDNDLYKDLFFEALEGIVFWTGYGKIVKVNEAACRIFECEEDELLTKSIQDFVFLKDAKYDRIVDRLFQEGSIREELAFLMPNGQMKYLEFTSKLHSVENFHMTIFRNVTDRKQIEQELRESELKFRKVFEGALEGMIMWNGNEVVDINQAGEKMFNLPREKIIGRSLMELLTSFNIEEEELISHFENLNMNGYTNEMLQINTESGRRMYFEFSAKQNVFSKLSVILFKDVTDKKEMEEQLKKSDTLNVVGELAAGIAHEIRNPMTALKGFIQLLEDSIKEDHSMYFNIISTELKRIESIINEFLLLAKPQSLKFFEKDVTKIMQETVDFLKAQAVLHNVQIISEYEKELPLIYCEPNQLKKVFINLIKNAIEVMPNGGNITVSMEISQDHFIHISIKDEGIGIPKNMLEKLGQPFYTTKEKGTGLGLMVTYKIIEEHKGFIQVESESGVGTEFHIYLPFGSR</sequence>
<dbReference type="CDD" id="cd00082">
    <property type="entry name" value="HisKA"/>
    <property type="match status" value="1"/>
</dbReference>
<dbReference type="SUPFAM" id="SSF47384">
    <property type="entry name" value="Homodimeric domain of signal transducing histidine kinase"/>
    <property type="match status" value="1"/>
</dbReference>
<evidence type="ECO:0000256" key="6">
    <source>
        <dbReference type="ARBA" id="ARBA00022777"/>
    </source>
</evidence>
<dbReference type="PANTHER" id="PTHR43065">
    <property type="entry name" value="SENSOR HISTIDINE KINASE"/>
    <property type="match status" value="1"/>
</dbReference>
<dbReference type="PROSITE" id="PS50109">
    <property type="entry name" value="HIS_KIN"/>
    <property type="match status" value="1"/>
</dbReference>
<proteinExistence type="predicted"/>
<dbReference type="EC" id="2.7.13.3" evidence="2"/>
<evidence type="ECO:0000313" key="10">
    <source>
        <dbReference type="EMBL" id="MBP2239914.1"/>
    </source>
</evidence>
<dbReference type="InterPro" id="IPR000014">
    <property type="entry name" value="PAS"/>
</dbReference>
<evidence type="ECO:0000256" key="8">
    <source>
        <dbReference type="ARBA" id="ARBA00023012"/>
    </source>
</evidence>
<dbReference type="SUPFAM" id="SSF55874">
    <property type="entry name" value="ATPase domain of HSP90 chaperone/DNA topoisomerase II/histidine kinase"/>
    <property type="match status" value="1"/>
</dbReference>
<dbReference type="RefSeq" id="WP_066393079.1">
    <property type="nucleotide sequence ID" value="NZ_JAGIKZ010000002.1"/>
</dbReference>
<keyword evidence="6 10" id="KW-0418">Kinase</keyword>
<comment type="catalytic activity">
    <reaction evidence="1">
        <text>ATP + protein L-histidine = ADP + protein N-phospho-L-histidine.</text>
        <dbReference type="EC" id="2.7.13.3"/>
    </reaction>
</comment>
<dbReference type="SMART" id="SM00388">
    <property type="entry name" value="HisKA"/>
    <property type="match status" value="1"/>
</dbReference>
<dbReference type="GO" id="GO:0004673">
    <property type="term" value="F:protein histidine kinase activity"/>
    <property type="evidence" value="ECO:0007669"/>
    <property type="project" value="UniProtKB-EC"/>
</dbReference>
<evidence type="ECO:0000259" key="9">
    <source>
        <dbReference type="PROSITE" id="PS50109"/>
    </source>
</evidence>
<reference evidence="10 11" key="1">
    <citation type="submission" date="2021-03" db="EMBL/GenBank/DDBJ databases">
        <title>Genomic Encyclopedia of Type Strains, Phase IV (KMG-IV): sequencing the most valuable type-strain genomes for metagenomic binning, comparative biology and taxonomic classification.</title>
        <authorList>
            <person name="Goeker M."/>
        </authorList>
    </citation>
    <scope>NUCLEOTIDE SEQUENCE [LARGE SCALE GENOMIC DNA]</scope>
    <source>
        <strain evidence="10 11">DSM 26675</strain>
    </source>
</reference>
<evidence type="ECO:0000256" key="2">
    <source>
        <dbReference type="ARBA" id="ARBA00012438"/>
    </source>
</evidence>
<dbReference type="SMART" id="SM00387">
    <property type="entry name" value="HATPase_c"/>
    <property type="match status" value="1"/>
</dbReference>
<dbReference type="SMART" id="SM00091">
    <property type="entry name" value="PAS"/>
    <property type="match status" value="2"/>
</dbReference>
<dbReference type="InterPro" id="IPR035965">
    <property type="entry name" value="PAS-like_dom_sf"/>
</dbReference>
<evidence type="ECO:0000256" key="5">
    <source>
        <dbReference type="ARBA" id="ARBA00022741"/>
    </source>
</evidence>
<dbReference type="Pfam" id="PF02518">
    <property type="entry name" value="HATPase_c"/>
    <property type="match status" value="1"/>
</dbReference>
<organism evidence="10 11">
    <name type="scientific">Cytobacillus eiseniae</name>
    <dbReference type="NCBI Taxonomy" id="762947"/>
    <lineage>
        <taxon>Bacteria</taxon>
        <taxon>Bacillati</taxon>
        <taxon>Bacillota</taxon>
        <taxon>Bacilli</taxon>
        <taxon>Bacillales</taxon>
        <taxon>Bacillaceae</taxon>
        <taxon>Cytobacillus</taxon>
    </lineage>
</organism>
<keyword evidence="5" id="KW-0547">Nucleotide-binding</keyword>
<keyword evidence="11" id="KW-1185">Reference proteome</keyword>
<name>A0ABS4RB39_9BACI</name>
<dbReference type="Gene3D" id="3.30.450.20">
    <property type="entry name" value="PAS domain"/>
    <property type="match status" value="2"/>
</dbReference>
<evidence type="ECO:0000256" key="7">
    <source>
        <dbReference type="ARBA" id="ARBA00022840"/>
    </source>
</evidence>
<gene>
    <name evidence="10" type="ORF">J2Z40_000467</name>
</gene>
<comment type="caution">
    <text evidence="10">The sequence shown here is derived from an EMBL/GenBank/DDBJ whole genome shotgun (WGS) entry which is preliminary data.</text>
</comment>
<dbReference type="PRINTS" id="PR00344">
    <property type="entry name" value="BCTRLSENSOR"/>
</dbReference>
<dbReference type="Gene3D" id="1.10.287.130">
    <property type="match status" value="1"/>
</dbReference>
<keyword evidence="4 10" id="KW-0808">Transferase</keyword>
<dbReference type="InterPro" id="IPR036890">
    <property type="entry name" value="HATPase_C_sf"/>
</dbReference>
<dbReference type="PANTHER" id="PTHR43065:SF34">
    <property type="entry name" value="SPORULATION KINASE A"/>
    <property type="match status" value="1"/>
</dbReference>
<dbReference type="InterPro" id="IPR004358">
    <property type="entry name" value="Sig_transdc_His_kin-like_C"/>
</dbReference>
<dbReference type="EMBL" id="JAGIKZ010000002">
    <property type="protein sequence ID" value="MBP2239914.1"/>
    <property type="molecule type" value="Genomic_DNA"/>
</dbReference>
<dbReference type="InterPro" id="IPR005467">
    <property type="entry name" value="His_kinase_dom"/>
</dbReference>
<dbReference type="Pfam" id="PF13426">
    <property type="entry name" value="PAS_9"/>
    <property type="match status" value="2"/>
</dbReference>
<keyword evidence="7" id="KW-0067">ATP-binding</keyword>
<evidence type="ECO:0000256" key="4">
    <source>
        <dbReference type="ARBA" id="ARBA00022679"/>
    </source>
</evidence>
<evidence type="ECO:0000313" key="11">
    <source>
        <dbReference type="Proteomes" id="UP001519293"/>
    </source>
</evidence>
<accession>A0ABS4RB39</accession>
<dbReference type="InterPro" id="IPR036097">
    <property type="entry name" value="HisK_dim/P_sf"/>
</dbReference>
<dbReference type="InterPro" id="IPR003594">
    <property type="entry name" value="HATPase_dom"/>
</dbReference>
<dbReference type="CDD" id="cd00130">
    <property type="entry name" value="PAS"/>
    <property type="match status" value="2"/>
</dbReference>